<evidence type="ECO:0000313" key="2">
    <source>
        <dbReference type="Proteomes" id="UP001163046"/>
    </source>
</evidence>
<dbReference type="EMBL" id="MU827789">
    <property type="protein sequence ID" value="KAJ7331234.1"/>
    <property type="molecule type" value="Genomic_DNA"/>
</dbReference>
<sequence length="154" mass="16594">MAAPGDHLVRKSSSSFGAGGLIKYEHHFLCTGSECDGGKDPSIIITRQSPGDTTEKTLVEAGSAMLRTIWHGLQQVWKIGAELADDVAVAVGRVTSNAVGKATKVALPRLDFVSVSAVTVVVEAFMAGYDIRNAYKKWKDGVLIESREEFIRND</sequence>
<evidence type="ECO:0000313" key="1">
    <source>
        <dbReference type="EMBL" id="KAJ7331234.1"/>
    </source>
</evidence>
<proteinExistence type="predicted"/>
<organism evidence="1 2">
    <name type="scientific">Desmophyllum pertusum</name>
    <dbReference type="NCBI Taxonomy" id="174260"/>
    <lineage>
        <taxon>Eukaryota</taxon>
        <taxon>Metazoa</taxon>
        <taxon>Cnidaria</taxon>
        <taxon>Anthozoa</taxon>
        <taxon>Hexacorallia</taxon>
        <taxon>Scleractinia</taxon>
        <taxon>Caryophylliina</taxon>
        <taxon>Caryophylliidae</taxon>
        <taxon>Desmophyllum</taxon>
    </lineage>
</organism>
<keyword evidence="2" id="KW-1185">Reference proteome</keyword>
<name>A0A9W9YBJ6_9CNID</name>
<accession>A0A9W9YBJ6</accession>
<protein>
    <submittedName>
        <fullName evidence="1">Uncharacterized protein</fullName>
    </submittedName>
</protein>
<dbReference type="AlphaFoldDB" id="A0A9W9YBJ6"/>
<comment type="caution">
    <text evidence="1">The sequence shown here is derived from an EMBL/GenBank/DDBJ whole genome shotgun (WGS) entry which is preliminary data.</text>
</comment>
<gene>
    <name evidence="1" type="ORF">OS493_020016</name>
</gene>
<reference evidence="1" key="1">
    <citation type="submission" date="2023-01" db="EMBL/GenBank/DDBJ databases">
        <title>Genome assembly of the deep-sea coral Lophelia pertusa.</title>
        <authorList>
            <person name="Herrera S."/>
            <person name="Cordes E."/>
        </authorList>
    </citation>
    <scope>NUCLEOTIDE SEQUENCE</scope>
    <source>
        <strain evidence="1">USNM1676648</strain>
        <tissue evidence="1">Polyp</tissue>
    </source>
</reference>
<dbReference type="Proteomes" id="UP001163046">
    <property type="component" value="Unassembled WGS sequence"/>
</dbReference>